<keyword evidence="1" id="KW-0963">Cytoplasm</keyword>
<evidence type="ECO:0000313" key="10">
    <source>
        <dbReference type="EMBL" id="KAK2701646.1"/>
    </source>
</evidence>
<protein>
    <submittedName>
        <fullName evidence="10">Uncharacterized protein</fullName>
    </submittedName>
</protein>
<dbReference type="AlphaFoldDB" id="A0AA88H6U8"/>
<dbReference type="InterPro" id="IPR050132">
    <property type="entry name" value="Gln/Glu-tRNA_Ligase"/>
</dbReference>
<keyword evidence="6 7" id="KW-0030">Aminoacyl-tRNA synthetase</keyword>
<dbReference type="SUPFAM" id="SSF50715">
    <property type="entry name" value="Ribosomal protein L25-like"/>
    <property type="match status" value="1"/>
</dbReference>
<proteinExistence type="inferred from homology"/>
<dbReference type="Gene3D" id="1.10.1160.10">
    <property type="entry name" value="Glutamyl-trna Synthetase, Domain 2"/>
    <property type="match status" value="1"/>
</dbReference>
<keyword evidence="5 7" id="KW-0648">Protein biosynthesis</keyword>
<dbReference type="Pfam" id="PF03950">
    <property type="entry name" value="tRNA-synt_1c_C"/>
    <property type="match status" value="1"/>
</dbReference>
<evidence type="ECO:0000256" key="5">
    <source>
        <dbReference type="ARBA" id="ARBA00022917"/>
    </source>
</evidence>
<keyword evidence="3 7" id="KW-0547">Nucleotide-binding</keyword>
<keyword evidence="11" id="KW-1185">Reference proteome</keyword>
<keyword evidence="2 7" id="KW-0436">Ligase</keyword>
<keyword evidence="4 7" id="KW-0067">ATP-binding</keyword>
<dbReference type="GO" id="GO:0004818">
    <property type="term" value="F:glutamate-tRNA ligase activity"/>
    <property type="evidence" value="ECO:0007669"/>
    <property type="project" value="TreeGrafter"/>
</dbReference>
<organism evidence="10 11">
    <name type="scientific">Artemia franciscana</name>
    <name type="common">Brine shrimp</name>
    <name type="synonym">Artemia sanfranciscana</name>
    <dbReference type="NCBI Taxonomy" id="6661"/>
    <lineage>
        <taxon>Eukaryota</taxon>
        <taxon>Metazoa</taxon>
        <taxon>Ecdysozoa</taxon>
        <taxon>Arthropoda</taxon>
        <taxon>Crustacea</taxon>
        <taxon>Branchiopoda</taxon>
        <taxon>Anostraca</taxon>
        <taxon>Artemiidae</taxon>
        <taxon>Artemia</taxon>
    </lineage>
</organism>
<evidence type="ECO:0000313" key="11">
    <source>
        <dbReference type="Proteomes" id="UP001187531"/>
    </source>
</evidence>
<dbReference type="InterPro" id="IPR020061">
    <property type="entry name" value="Glu_tRNA_lig_a-bdl"/>
</dbReference>
<evidence type="ECO:0000256" key="7">
    <source>
        <dbReference type="RuleBase" id="RU363037"/>
    </source>
</evidence>
<comment type="caution">
    <text evidence="10">The sequence shown here is derived from an EMBL/GenBank/DDBJ whole genome shotgun (WGS) entry which is preliminary data.</text>
</comment>
<sequence>MPTVRGVLRRGMTVEGLRQFIIAQGSSRSVVNMGWDKIWAINKQVVEPTAPRYTAIEKEGRVPVFISGAKEEALTVQKHPKDEKNGYKTVWTAPKVFIEAADAEMLNVNVLIT</sequence>
<dbReference type="GO" id="GO:0005829">
    <property type="term" value="C:cytosol"/>
    <property type="evidence" value="ECO:0007669"/>
    <property type="project" value="TreeGrafter"/>
</dbReference>
<gene>
    <name evidence="10" type="ORF">QYM36_019713</name>
</gene>
<dbReference type="Proteomes" id="UP001187531">
    <property type="component" value="Unassembled WGS sequence"/>
</dbReference>
<dbReference type="InterPro" id="IPR011035">
    <property type="entry name" value="Ribosomal_bL25/Gln-tRNA_synth"/>
</dbReference>
<dbReference type="SUPFAM" id="SSF52374">
    <property type="entry name" value="Nucleotidylyl transferase"/>
    <property type="match status" value="1"/>
</dbReference>
<dbReference type="InterPro" id="IPR020059">
    <property type="entry name" value="Glu/Gln-tRNA-synth_Ib_codon-bd"/>
</dbReference>
<evidence type="ECO:0000256" key="1">
    <source>
        <dbReference type="ARBA" id="ARBA00022490"/>
    </source>
</evidence>
<dbReference type="InterPro" id="IPR020058">
    <property type="entry name" value="Glu/Gln-tRNA-synth_Ib_cat-dom"/>
</dbReference>
<dbReference type="EMBL" id="JAVRJZ010002739">
    <property type="protein sequence ID" value="KAK2701646.1"/>
    <property type="molecule type" value="Genomic_DNA"/>
</dbReference>
<dbReference type="Pfam" id="PF00749">
    <property type="entry name" value="tRNA-synt_1c"/>
    <property type="match status" value="1"/>
</dbReference>
<evidence type="ECO:0000259" key="9">
    <source>
        <dbReference type="Pfam" id="PF03950"/>
    </source>
</evidence>
<name>A0AA88H6U8_ARTSF</name>
<evidence type="ECO:0000256" key="2">
    <source>
        <dbReference type="ARBA" id="ARBA00022598"/>
    </source>
</evidence>
<evidence type="ECO:0000259" key="8">
    <source>
        <dbReference type="Pfam" id="PF00749"/>
    </source>
</evidence>
<feature type="domain" description="Glutamyl/glutaminyl-tRNA synthetase class Ib catalytic" evidence="8">
    <location>
        <begin position="1"/>
        <end position="47"/>
    </location>
</feature>
<evidence type="ECO:0000256" key="3">
    <source>
        <dbReference type="ARBA" id="ARBA00022741"/>
    </source>
</evidence>
<evidence type="ECO:0000256" key="6">
    <source>
        <dbReference type="ARBA" id="ARBA00023146"/>
    </source>
</evidence>
<dbReference type="PANTHER" id="PTHR43097">
    <property type="entry name" value="GLUTAMINE-TRNA LIGASE"/>
    <property type="match status" value="1"/>
</dbReference>
<dbReference type="GO" id="GO:0017102">
    <property type="term" value="C:methionyl glutamyl tRNA synthetase complex"/>
    <property type="evidence" value="ECO:0007669"/>
    <property type="project" value="TreeGrafter"/>
</dbReference>
<feature type="domain" description="Glutamyl/glutaminyl-tRNA synthetase class Ib anti-codon binding" evidence="9">
    <location>
        <begin position="50"/>
        <end position="106"/>
    </location>
</feature>
<comment type="similarity">
    <text evidence="7">Belongs to the class-I aminoacyl-tRNA synthetase family.</text>
</comment>
<dbReference type="PANTHER" id="PTHR43097:SF5">
    <property type="entry name" value="GLUTAMATE--TRNA LIGASE"/>
    <property type="match status" value="1"/>
</dbReference>
<dbReference type="GO" id="GO:0005524">
    <property type="term" value="F:ATP binding"/>
    <property type="evidence" value="ECO:0007669"/>
    <property type="project" value="UniProtKB-KW"/>
</dbReference>
<dbReference type="GO" id="GO:0006424">
    <property type="term" value="P:glutamyl-tRNA aminoacylation"/>
    <property type="evidence" value="ECO:0007669"/>
    <property type="project" value="TreeGrafter"/>
</dbReference>
<evidence type="ECO:0000256" key="4">
    <source>
        <dbReference type="ARBA" id="ARBA00022840"/>
    </source>
</evidence>
<reference evidence="10" key="1">
    <citation type="submission" date="2023-07" db="EMBL/GenBank/DDBJ databases">
        <title>Chromosome-level genome assembly of Artemia franciscana.</title>
        <authorList>
            <person name="Jo E."/>
        </authorList>
    </citation>
    <scope>NUCLEOTIDE SEQUENCE</scope>
    <source>
        <tissue evidence="10">Whole body</tissue>
    </source>
</reference>
<accession>A0AA88H6U8</accession>